<dbReference type="EMBL" id="QQAX01000009">
    <property type="protein sequence ID" value="RDI44534.1"/>
    <property type="molecule type" value="Genomic_DNA"/>
</dbReference>
<evidence type="ECO:0000256" key="2">
    <source>
        <dbReference type="ARBA" id="ARBA00022475"/>
    </source>
</evidence>
<keyword evidence="3 6" id="KW-0812">Transmembrane</keyword>
<gene>
    <name evidence="7" type="ORF">C8D86_10916</name>
</gene>
<dbReference type="NCBIfam" id="TIGR00765">
    <property type="entry name" value="yihY_not_rbn"/>
    <property type="match status" value="1"/>
</dbReference>
<evidence type="ECO:0000313" key="7">
    <source>
        <dbReference type="EMBL" id="RDI44534.1"/>
    </source>
</evidence>
<comment type="subcellular location">
    <subcellularLocation>
        <location evidence="1">Cell membrane</location>
        <topology evidence="1">Multi-pass membrane protein</topology>
    </subcellularLocation>
</comment>
<dbReference type="PIRSF" id="PIRSF035875">
    <property type="entry name" value="RNase_BN"/>
    <property type="match status" value="1"/>
</dbReference>
<dbReference type="Proteomes" id="UP000254720">
    <property type="component" value="Unassembled WGS sequence"/>
</dbReference>
<feature type="transmembrane region" description="Helical" evidence="6">
    <location>
        <begin position="96"/>
        <end position="115"/>
    </location>
</feature>
<keyword evidence="8" id="KW-1185">Reference proteome</keyword>
<comment type="caution">
    <text evidence="7">The sequence shown here is derived from an EMBL/GenBank/DDBJ whole genome shotgun (WGS) entry which is preliminary data.</text>
</comment>
<dbReference type="InterPro" id="IPR017039">
    <property type="entry name" value="Virul_fac_BrkB"/>
</dbReference>
<dbReference type="PANTHER" id="PTHR30213:SF0">
    <property type="entry name" value="UPF0761 MEMBRANE PROTEIN YIHY"/>
    <property type="match status" value="1"/>
</dbReference>
<keyword evidence="5 6" id="KW-0472">Membrane</keyword>
<evidence type="ECO:0000256" key="1">
    <source>
        <dbReference type="ARBA" id="ARBA00004651"/>
    </source>
</evidence>
<proteinExistence type="predicted"/>
<dbReference type="RefSeq" id="WP_114834209.1">
    <property type="nucleotide sequence ID" value="NZ_LR699114.1"/>
</dbReference>
<feature type="transmembrane region" description="Helical" evidence="6">
    <location>
        <begin position="168"/>
        <end position="194"/>
    </location>
</feature>
<evidence type="ECO:0000256" key="6">
    <source>
        <dbReference type="SAM" id="Phobius"/>
    </source>
</evidence>
<keyword evidence="2" id="KW-1003">Cell membrane</keyword>
<feature type="transmembrane region" description="Helical" evidence="6">
    <location>
        <begin position="35"/>
        <end position="59"/>
    </location>
</feature>
<evidence type="ECO:0000256" key="3">
    <source>
        <dbReference type="ARBA" id="ARBA00022692"/>
    </source>
</evidence>
<keyword evidence="4 6" id="KW-1133">Transmembrane helix</keyword>
<feature type="transmembrane region" description="Helical" evidence="6">
    <location>
        <begin position="206"/>
        <end position="228"/>
    </location>
</feature>
<sequence>MDKSLRPLLYWITILWVAAKRLYNEKYSYQASALAFETLLSMVPVLSVIVYGMTVFPLFTRLITFTRDYIYANFIPASGDIIQKYLNEFTTQATQLPLLGIFFSLLAGLMLMFTIESAFDDIWHPKSKRRRTRTVLLLLAIFIFLPLFIGISVFLSTFLLSFSWVGMWGLTIVLFDFLHLIINTMIFAIIYMIAPNRRIKWSDAMLGGFIAAMLFEFAKKAFALYVIHFPSYKLIYGALSIIPIFLIWLYISWVIILFGALVIHAKQQQEE</sequence>
<dbReference type="AlphaFoldDB" id="A0A370GPX4"/>
<dbReference type="PANTHER" id="PTHR30213">
    <property type="entry name" value="INNER MEMBRANE PROTEIN YHJD"/>
    <property type="match status" value="1"/>
</dbReference>
<accession>A0A370GPX4</accession>
<organism evidence="7 8">
    <name type="scientific">Aquicella lusitana</name>
    <dbReference type="NCBI Taxonomy" id="254246"/>
    <lineage>
        <taxon>Bacteria</taxon>
        <taxon>Pseudomonadati</taxon>
        <taxon>Pseudomonadota</taxon>
        <taxon>Gammaproteobacteria</taxon>
        <taxon>Legionellales</taxon>
        <taxon>Coxiellaceae</taxon>
        <taxon>Aquicella</taxon>
    </lineage>
</organism>
<dbReference type="GO" id="GO:0005886">
    <property type="term" value="C:plasma membrane"/>
    <property type="evidence" value="ECO:0007669"/>
    <property type="project" value="UniProtKB-SubCell"/>
</dbReference>
<dbReference type="OrthoDB" id="9808671at2"/>
<feature type="transmembrane region" description="Helical" evidence="6">
    <location>
        <begin position="234"/>
        <end position="263"/>
    </location>
</feature>
<evidence type="ECO:0000313" key="8">
    <source>
        <dbReference type="Proteomes" id="UP000254720"/>
    </source>
</evidence>
<feature type="transmembrane region" description="Helical" evidence="6">
    <location>
        <begin position="136"/>
        <end position="162"/>
    </location>
</feature>
<evidence type="ECO:0000256" key="4">
    <source>
        <dbReference type="ARBA" id="ARBA00022989"/>
    </source>
</evidence>
<dbReference type="Pfam" id="PF03631">
    <property type="entry name" value="Virul_fac_BrkB"/>
    <property type="match status" value="1"/>
</dbReference>
<evidence type="ECO:0000256" key="5">
    <source>
        <dbReference type="ARBA" id="ARBA00023136"/>
    </source>
</evidence>
<protein>
    <submittedName>
        <fullName evidence="7">tRNA-processing RNAse BN</fullName>
    </submittedName>
</protein>
<name>A0A370GPX4_9COXI</name>
<reference evidence="7 8" key="1">
    <citation type="submission" date="2018-07" db="EMBL/GenBank/DDBJ databases">
        <title>Genomic Encyclopedia of Type Strains, Phase IV (KMG-IV): sequencing the most valuable type-strain genomes for metagenomic binning, comparative biology and taxonomic classification.</title>
        <authorList>
            <person name="Goeker M."/>
        </authorList>
    </citation>
    <scope>NUCLEOTIDE SEQUENCE [LARGE SCALE GENOMIC DNA]</scope>
    <source>
        <strain evidence="7 8">DSM 16500</strain>
    </source>
</reference>